<dbReference type="GO" id="GO:0051607">
    <property type="term" value="P:defense response to virus"/>
    <property type="evidence" value="ECO:0007669"/>
    <property type="project" value="UniProtKB-KW"/>
</dbReference>
<reference evidence="2 3" key="1">
    <citation type="submission" date="2016-02" db="EMBL/GenBank/DDBJ databases">
        <title>Genome sequence of Clostridium tepidiprofundi DSM 19306.</title>
        <authorList>
            <person name="Poehlein A."/>
            <person name="Daniel R."/>
        </authorList>
    </citation>
    <scope>NUCLEOTIDE SEQUENCE [LARGE SCALE GENOMIC DNA]</scope>
    <source>
        <strain evidence="2 3">DSM 19306</strain>
    </source>
</reference>
<evidence type="ECO:0000256" key="1">
    <source>
        <dbReference type="ARBA" id="ARBA00023118"/>
    </source>
</evidence>
<dbReference type="AlphaFoldDB" id="A0A151B2D5"/>
<dbReference type="OrthoDB" id="9782505at2"/>
<dbReference type="InterPro" id="IPR013422">
    <property type="entry name" value="CRISPR-assoc_prot_Cas5_N"/>
</dbReference>
<protein>
    <submittedName>
        <fullName evidence="2">CRISPR-associated protein</fullName>
    </submittedName>
</protein>
<keyword evidence="1" id="KW-0051">Antiviral defense</keyword>
<name>A0A151B2D5_9CLOT</name>
<comment type="caution">
    <text evidence="2">The sequence shown here is derived from an EMBL/GenBank/DDBJ whole genome shotgun (WGS) entry which is preliminary data.</text>
</comment>
<evidence type="ECO:0000313" key="3">
    <source>
        <dbReference type="Proteomes" id="UP000075531"/>
    </source>
</evidence>
<keyword evidence="3" id="KW-1185">Reference proteome</keyword>
<dbReference type="RefSeq" id="WP_066826184.1">
    <property type="nucleotide sequence ID" value="NZ_LTBA01000026.1"/>
</dbReference>
<dbReference type="STRING" id="1121338.CLTEP_19790"/>
<dbReference type="InterPro" id="IPR021124">
    <property type="entry name" value="CRISPR-assoc_prot_Cas5"/>
</dbReference>
<dbReference type="Pfam" id="PF09704">
    <property type="entry name" value="Cas_Cas5d"/>
    <property type="match status" value="1"/>
</dbReference>
<evidence type="ECO:0000313" key="2">
    <source>
        <dbReference type="EMBL" id="KYH34079.1"/>
    </source>
</evidence>
<proteinExistence type="predicted"/>
<dbReference type="PATRIC" id="fig|1121338.3.peg.2058"/>
<gene>
    <name evidence="2" type="ORF">CLTEP_19790</name>
</gene>
<dbReference type="NCBIfam" id="TIGR02593">
    <property type="entry name" value="CRISPR_cas5"/>
    <property type="match status" value="1"/>
</dbReference>
<sequence length="281" mass="33191">MIKISKEKVLLLDIKQPFAHYREPKVMQNDYIPTLNLPPVTTVAGMISYLTDRKLKSKYKIGIVGKYKNKINEFVRGEYGKFFSDYQNLLTKQSKKINKEKGFKMFEVAQFYNYHKKSYGNRIMHFETLQEVELKIFLSTEDNELVKNSLETPSKYLSLGRKEDFIMPSQKGDSFVKEVEIDTVYIENKKEAIKNDLIFKNTYVPVNIKSDSSRYIMQQGVLYSLPKKYKDFNAEKQDRVIEYGHYVYLNDEGCYIPDIETNIFRKKDKNGNDENILFTWL</sequence>
<dbReference type="EMBL" id="LTBA01000026">
    <property type="protein sequence ID" value="KYH34079.1"/>
    <property type="molecule type" value="Genomic_DNA"/>
</dbReference>
<accession>A0A151B2D5</accession>
<organism evidence="2 3">
    <name type="scientific">Clostridium tepidiprofundi DSM 19306</name>
    <dbReference type="NCBI Taxonomy" id="1121338"/>
    <lineage>
        <taxon>Bacteria</taxon>
        <taxon>Bacillati</taxon>
        <taxon>Bacillota</taxon>
        <taxon>Clostridia</taxon>
        <taxon>Eubacteriales</taxon>
        <taxon>Clostridiaceae</taxon>
        <taxon>Clostridium</taxon>
    </lineage>
</organism>
<dbReference type="Proteomes" id="UP000075531">
    <property type="component" value="Unassembled WGS sequence"/>
</dbReference>